<keyword evidence="3" id="KW-0804">Transcription</keyword>
<dbReference type="AlphaFoldDB" id="A0A431U0P8"/>
<keyword evidence="2" id="KW-0238">DNA-binding</keyword>
<dbReference type="SUPFAM" id="SSF46785">
    <property type="entry name" value="Winged helix' DNA-binding domain"/>
    <property type="match status" value="1"/>
</dbReference>
<protein>
    <submittedName>
        <fullName evidence="5">Transcriptional regulator</fullName>
    </submittedName>
</protein>
<dbReference type="PROSITE" id="PS51118">
    <property type="entry name" value="HTH_HXLR"/>
    <property type="match status" value="1"/>
</dbReference>
<evidence type="ECO:0000313" key="5">
    <source>
        <dbReference type="EMBL" id="RTQ48490.1"/>
    </source>
</evidence>
<organism evidence="5 6">
    <name type="scientific">Hymenobacter gummosus</name>
    <dbReference type="NCBI Taxonomy" id="1776032"/>
    <lineage>
        <taxon>Bacteria</taxon>
        <taxon>Pseudomonadati</taxon>
        <taxon>Bacteroidota</taxon>
        <taxon>Cytophagia</taxon>
        <taxon>Cytophagales</taxon>
        <taxon>Hymenobacteraceae</taxon>
        <taxon>Hymenobacter</taxon>
    </lineage>
</organism>
<accession>A0A431U0P8</accession>
<name>A0A431U0P8_9BACT</name>
<dbReference type="Pfam" id="PF01638">
    <property type="entry name" value="HxlR"/>
    <property type="match status" value="1"/>
</dbReference>
<evidence type="ECO:0000256" key="2">
    <source>
        <dbReference type="ARBA" id="ARBA00023125"/>
    </source>
</evidence>
<evidence type="ECO:0000256" key="3">
    <source>
        <dbReference type="ARBA" id="ARBA00023163"/>
    </source>
</evidence>
<reference evidence="5 6" key="1">
    <citation type="submission" date="2018-12" db="EMBL/GenBank/DDBJ databases">
        <title>Hymenobacter gummosus sp. nov., isolated from a spring.</title>
        <authorList>
            <person name="Nie L."/>
        </authorList>
    </citation>
    <scope>NUCLEOTIDE SEQUENCE [LARGE SCALE GENOMIC DNA]</scope>
    <source>
        <strain evidence="5 6">KCTC 52166</strain>
    </source>
</reference>
<dbReference type="PANTHER" id="PTHR33204:SF29">
    <property type="entry name" value="TRANSCRIPTIONAL REGULATOR"/>
    <property type="match status" value="1"/>
</dbReference>
<proteinExistence type="predicted"/>
<dbReference type="InterPro" id="IPR036388">
    <property type="entry name" value="WH-like_DNA-bd_sf"/>
</dbReference>
<gene>
    <name evidence="5" type="ORF">EJV47_16085</name>
</gene>
<dbReference type="GO" id="GO:0003677">
    <property type="term" value="F:DNA binding"/>
    <property type="evidence" value="ECO:0007669"/>
    <property type="project" value="UniProtKB-KW"/>
</dbReference>
<dbReference type="Proteomes" id="UP000282184">
    <property type="component" value="Unassembled WGS sequence"/>
</dbReference>
<keyword evidence="1" id="KW-0805">Transcription regulation</keyword>
<evidence type="ECO:0000259" key="4">
    <source>
        <dbReference type="PROSITE" id="PS51118"/>
    </source>
</evidence>
<feature type="domain" description="HTH hxlR-type" evidence="4">
    <location>
        <begin position="13"/>
        <end position="103"/>
    </location>
</feature>
<comment type="caution">
    <text evidence="5">The sequence shown here is derived from an EMBL/GenBank/DDBJ whole genome shotgun (WGS) entry which is preliminary data.</text>
</comment>
<dbReference type="InterPro" id="IPR036390">
    <property type="entry name" value="WH_DNA-bd_sf"/>
</dbReference>
<dbReference type="Gene3D" id="1.10.10.10">
    <property type="entry name" value="Winged helix-like DNA-binding domain superfamily/Winged helix DNA-binding domain"/>
    <property type="match status" value="1"/>
</dbReference>
<dbReference type="RefSeq" id="WP_126694196.1">
    <property type="nucleotide sequence ID" value="NZ_RXOF01000009.1"/>
</dbReference>
<evidence type="ECO:0000313" key="6">
    <source>
        <dbReference type="Proteomes" id="UP000282184"/>
    </source>
</evidence>
<dbReference type="EMBL" id="RXOF01000009">
    <property type="protein sequence ID" value="RTQ48490.1"/>
    <property type="molecule type" value="Genomic_DNA"/>
</dbReference>
<sequence>MTIKNLPNEAETCPAQALLKLLAGKWKPEIFRLAVTAPVRFNSLLRQIPGANKQSLAVALRELEEAGLLEKVVVKEKPLHVEHYLTPKGQALIPVFQQLEGLA</sequence>
<dbReference type="OrthoDB" id="8231503at2"/>
<dbReference type="InterPro" id="IPR002577">
    <property type="entry name" value="HTH_HxlR"/>
</dbReference>
<keyword evidence="6" id="KW-1185">Reference proteome</keyword>
<evidence type="ECO:0000256" key="1">
    <source>
        <dbReference type="ARBA" id="ARBA00023015"/>
    </source>
</evidence>
<dbReference type="PANTHER" id="PTHR33204">
    <property type="entry name" value="TRANSCRIPTIONAL REGULATOR, MARR FAMILY"/>
    <property type="match status" value="1"/>
</dbReference>